<feature type="transmembrane region" description="Helical" evidence="7">
    <location>
        <begin position="60"/>
        <end position="80"/>
    </location>
</feature>
<keyword evidence="5 7" id="KW-1133">Transmembrane helix</keyword>
<evidence type="ECO:0000256" key="1">
    <source>
        <dbReference type="ARBA" id="ARBA00004651"/>
    </source>
</evidence>
<reference evidence="8 9" key="1">
    <citation type="submission" date="2021-08" db="EMBL/GenBank/DDBJ databases">
        <authorList>
            <person name="Tuo L."/>
        </authorList>
    </citation>
    <scope>NUCLEOTIDE SEQUENCE [LARGE SCALE GENOMIC DNA]</scope>
    <source>
        <strain evidence="8 9">JCM 31229</strain>
    </source>
</reference>
<dbReference type="InterPro" id="IPR036259">
    <property type="entry name" value="MFS_trans_sf"/>
</dbReference>
<keyword evidence="9" id="KW-1185">Reference proteome</keyword>
<keyword evidence="2" id="KW-0813">Transport</keyword>
<keyword evidence="6 7" id="KW-0472">Membrane</keyword>
<comment type="subcellular location">
    <subcellularLocation>
        <location evidence="1">Cell membrane</location>
        <topology evidence="1">Multi-pass membrane protein</topology>
    </subcellularLocation>
</comment>
<dbReference type="SUPFAM" id="SSF103473">
    <property type="entry name" value="MFS general substrate transporter"/>
    <property type="match status" value="1"/>
</dbReference>
<evidence type="ECO:0000256" key="4">
    <source>
        <dbReference type="ARBA" id="ARBA00022692"/>
    </source>
</evidence>
<dbReference type="EMBL" id="JAINVV010000008">
    <property type="protein sequence ID" value="MBY8824167.1"/>
    <property type="molecule type" value="Genomic_DNA"/>
</dbReference>
<dbReference type="InterPro" id="IPR010290">
    <property type="entry name" value="TM_effector"/>
</dbReference>
<gene>
    <name evidence="8" type="ORF">K7G82_17820</name>
</gene>
<evidence type="ECO:0000256" key="2">
    <source>
        <dbReference type="ARBA" id="ARBA00022448"/>
    </source>
</evidence>
<dbReference type="Proteomes" id="UP000706039">
    <property type="component" value="Unassembled WGS sequence"/>
</dbReference>
<evidence type="ECO:0000256" key="7">
    <source>
        <dbReference type="SAM" id="Phobius"/>
    </source>
</evidence>
<dbReference type="Pfam" id="PF05977">
    <property type="entry name" value="MFS_3"/>
    <property type="match status" value="1"/>
</dbReference>
<accession>A0ABS7PS54</accession>
<keyword evidence="4 7" id="KW-0812">Transmembrane</keyword>
<evidence type="ECO:0000256" key="3">
    <source>
        <dbReference type="ARBA" id="ARBA00022475"/>
    </source>
</evidence>
<evidence type="ECO:0000256" key="5">
    <source>
        <dbReference type="ARBA" id="ARBA00022989"/>
    </source>
</evidence>
<proteinExistence type="predicted"/>
<sequence>MALAGGGWVAGLSGLNVAIQVHAARWVAARAIALLQAALFLGLASGSLIWGLLADRFGLGGALILSGASMLATLVLGRWLPIVSNDAVDLSPAPIPASDAPVAQRRTYRPRAARQAEFQDRMRQLERARRRDGAVHWSLRQMADGGWVEEFAFNHADDARRHAARRTREDERLEQDIAELLEGCGE</sequence>
<dbReference type="PANTHER" id="PTHR23513:SF11">
    <property type="entry name" value="STAPHYLOFERRIN A TRANSPORTER"/>
    <property type="match status" value="1"/>
</dbReference>
<evidence type="ECO:0000313" key="9">
    <source>
        <dbReference type="Proteomes" id="UP000706039"/>
    </source>
</evidence>
<dbReference type="PANTHER" id="PTHR23513">
    <property type="entry name" value="INTEGRAL MEMBRANE EFFLUX PROTEIN-RELATED"/>
    <property type="match status" value="1"/>
</dbReference>
<dbReference type="Gene3D" id="1.20.1250.20">
    <property type="entry name" value="MFS general substrate transporter like domains"/>
    <property type="match status" value="1"/>
</dbReference>
<name>A0ABS7PS54_9SPHN</name>
<comment type="caution">
    <text evidence="8">The sequence shown here is derived from an EMBL/GenBank/DDBJ whole genome shotgun (WGS) entry which is preliminary data.</text>
</comment>
<keyword evidence="3" id="KW-1003">Cell membrane</keyword>
<protein>
    <submittedName>
        <fullName evidence="8">MFS transporter</fullName>
    </submittedName>
</protein>
<organism evidence="8 9">
    <name type="scientific">Sphingomonas colocasiae</name>
    <dbReference type="NCBI Taxonomy" id="1848973"/>
    <lineage>
        <taxon>Bacteria</taxon>
        <taxon>Pseudomonadati</taxon>
        <taxon>Pseudomonadota</taxon>
        <taxon>Alphaproteobacteria</taxon>
        <taxon>Sphingomonadales</taxon>
        <taxon>Sphingomonadaceae</taxon>
        <taxon>Sphingomonas</taxon>
    </lineage>
</organism>
<evidence type="ECO:0000256" key="6">
    <source>
        <dbReference type="ARBA" id="ARBA00023136"/>
    </source>
</evidence>
<feature type="transmembrane region" description="Helical" evidence="7">
    <location>
        <begin position="33"/>
        <end position="53"/>
    </location>
</feature>
<evidence type="ECO:0000313" key="8">
    <source>
        <dbReference type="EMBL" id="MBY8824167.1"/>
    </source>
</evidence>